<evidence type="ECO:0000313" key="4">
    <source>
        <dbReference type="EMBL" id="MBD1371759.1"/>
    </source>
</evidence>
<dbReference type="InterPro" id="IPR019079">
    <property type="entry name" value="Capsule_synth_CapA"/>
</dbReference>
<dbReference type="Proteomes" id="UP000661691">
    <property type="component" value="Unassembled WGS sequence"/>
</dbReference>
<keyword evidence="2" id="KW-1133">Transmembrane helix</keyword>
<feature type="transmembrane region" description="Helical" evidence="2">
    <location>
        <begin position="20"/>
        <end position="41"/>
    </location>
</feature>
<evidence type="ECO:0000256" key="1">
    <source>
        <dbReference type="ARBA" id="ARBA00005662"/>
    </source>
</evidence>
<dbReference type="RefSeq" id="WP_191141685.1">
    <property type="nucleotide sequence ID" value="NZ_JACXAH010000005.1"/>
</dbReference>
<dbReference type="InterPro" id="IPR052169">
    <property type="entry name" value="CW_Biosynth-Accessory"/>
</dbReference>
<keyword evidence="2" id="KW-0812">Transmembrane</keyword>
<proteinExistence type="inferred from homology"/>
<evidence type="ECO:0000256" key="2">
    <source>
        <dbReference type="SAM" id="Phobius"/>
    </source>
</evidence>
<comment type="similarity">
    <text evidence="1">Belongs to the CapA family.</text>
</comment>
<organism evidence="4 5">
    <name type="scientific">Polycladospora coralii</name>
    <dbReference type="NCBI Taxonomy" id="2771432"/>
    <lineage>
        <taxon>Bacteria</taxon>
        <taxon>Bacillati</taxon>
        <taxon>Bacillota</taxon>
        <taxon>Bacilli</taxon>
        <taxon>Bacillales</taxon>
        <taxon>Thermoactinomycetaceae</taxon>
        <taxon>Polycladospora</taxon>
    </lineage>
</organism>
<feature type="domain" description="Capsule synthesis protein CapA" evidence="3">
    <location>
        <begin position="58"/>
        <end position="298"/>
    </location>
</feature>
<dbReference type="AlphaFoldDB" id="A0A926RTZ3"/>
<dbReference type="SMART" id="SM00854">
    <property type="entry name" value="PGA_cap"/>
    <property type="match status" value="1"/>
</dbReference>
<comment type="caution">
    <text evidence="4">The sequence shown here is derived from an EMBL/GenBank/DDBJ whole genome shotgun (WGS) entry which is preliminary data.</text>
</comment>
<evidence type="ECO:0000259" key="3">
    <source>
        <dbReference type="SMART" id="SM00854"/>
    </source>
</evidence>
<dbReference type="SUPFAM" id="SSF56300">
    <property type="entry name" value="Metallo-dependent phosphatases"/>
    <property type="match status" value="1"/>
</dbReference>
<protein>
    <submittedName>
        <fullName evidence="4">CapA family protein</fullName>
    </submittedName>
</protein>
<accession>A0A926RTZ3</accession>
<name>A0A926RTZ3_9BACL</name>
<dbReference type="InterPro" id="IPR029052">
    <property type="entry name" value="Metallo-depent_PP-like"/>
</dbReference>
<dbReference type="EMBL" id="JACXAH010000005">
    <property type="protein sequence ID" value="MBD1371759.1"/>
    <property type="molecule type" value="Genomic_DNA"/>
</dbReference>
<dbReference type="CDD" id="cd07381">
    <property type="entry name" value="MPP_CapA"/>
    <property type="match status" value="1"/>
</dbReference>
<dbReference type="PANTHER" id="PTHR33393">
    <property type="entry name" value="POLYGLUTAMINE SYNTHESIS ACCESSORY PROTEIN RV0574C-RELATED"/>
    <property type="match status" value="1"/>
</dbReference>
<keyword evidence="2" id="KW-0472">Membrane</keyword>
<dbReference type="PANTHER" id="PTHR33393:SF13">
    <property type="entry name" value="PGA BIOSYNTHESIS PROTEIN CAPA"/>
    <property type="match status" value="1"/>
</dbReference>
<reference evidence="4" key="1">
    <citation type="submission" date="2020-09" db="EMBL/GenBank/DDBJ databases">
        <title>A novel bacterium of genus Hazenella, isolated from South China Sea.</title>
        <authorList>
            <person name="Huang H."/>
            <person name="Mo K."/>
            <person name="Hu Y."/>
        </authorList>
    </citation>
    <scope>NUCLEOTIDE SEQUENCE</scope>
    <source>
        <strain evidence="4">IB182357</strain>
    </source>
</reference>
<evidence type="ECO:0000313" key="5">
    <source>
        <dbReference type="Proteomes" id="UP000661691"/>
    </source>
</evidence>
<dbReference type="Pfam" id="PF09587">
    <property type="entry name" value="PGA_cap"/>
    <property type="match status" value="1"/>
</dbReference>
<keyword evidence="5" id="KW-1185">Reference proteome</keyword>
<dbReference type="Gene3D" id="3.60.21.10">
    <property type="match status" value="1"/>
</dbReference>
<gene>
    <name evidence="4" type="ORF">IC620_05225</name>
</gene>
<sequence>MALTWKQKFQKYIKRSKQKATLHTLIGTVCTLILVLVLNSMDRNVEVQIERDPESQLTMTFVGDMMFGRNIDDVIVPKYGYDHLFKYVKNYFEYSDYTTGNFESPITRNENYEKADKNIHLSTGEGAAEALKNHGFYTVNLANNHMKDYGRQGLVDTLNAFKKQKIETVGAGTNLQEATQIVYTTVQNKKIALLGFSDILPKDFRAYSNRSGIAPADPNIFQPLVFKARQNADLVIVQMHWGLEYDSGFHPRQQDLGRALIDAGADVVLGHHPHVLEPVEVYNDGVIFYSLGNFVFDQGWSRTKESVLVQLKNLQGDQYKLEIHPMMIREGQPRPVRGWTERYRREKIFSQVTGKLIYTDNWSREGDKLVRIIELKGAEKSDE</sequence>